<dbReference type="Gene3D" id="3.10.10.10">
    <property type="entry name" value="HIV Type 1 Reverse Transcriptase, subunit A, domain 1"/>
    <property type="match status" value="1"/>
</dbReference>
<dbReference type="InterPro" id="IPR043502">
    <property type="entry name" value="DNA/RNA_pol_sf"/>
</dbReference>
<gene>
    <name evidence="4" type="ORF">QQF64_016584</name>
</gene>
<dbReference type="Proteomes" id="UP001558613">
    <property type="component" value="Unassembled WGS sequence"/>
</dbReference>
<dbReference type="SUPFAM" id="SSF56672">
    <property type="entry name" value="DNA/RNA polymerases"/>
    <property type="match status" value="1"/>
</dbReference>
<dbReference type="PANTHER" id="PTHR37984:SF8">
    <property type="entry name" value="CCHC-TYPE DOMAIN-CONTAINING PROTEIN"/>
    <property type="match status" value="1"/>
</dbReference>
<evidence type="ECO:0000313" key="4">
    <source>
        <dbReference type="EMBL" id="KAL1254355.1"/>
    </source>
</evidence>
<dbReference type="Pfam" id="PF00078">
    <property type="entry name" value="RVT_1"/>
    <property type="match status" value="1"/>
</dbReference>
<accession>A0ABR3LPL3</accession>
<evidence type="ECO:0000313" key="5">
    <source>
        <dbReference type="Proteomes" id="UP001558613"/>
    </source>
</evidence>
<proteinExistence type="inferred from homology"/>
<comment type="similarity">
    <text evidence="1">Belongs to the beta type-B retroviral polymerase family. HERV class-II K(HML-2) pol subfamily.</text>
</comment>
<organism evidence="4 5">
    <name type="scientific">Cirrhinus molitorella</name>
    <name type="common">mud carp</name>
    <dbReference type="NCBI Taxonomy" id="172907"/>
    <lineage>
        <taxon>Eukaryota</taxon>
        <taxon>Metazoa</taxon>
        <taxon>Chordata</taxon>
        <taxon>Craniata</taxon>
        <taxon>Vertebrata</taxon>
        <taxon>Euteleostomi</taxon>
        <taxon>Actinopterygii</taxon>
        <taxon>Neopterygii</taxon>
        <taxon>Teleostei</taxon>
        <taxon>Ostariophysi</taxon>
        <taxon>Cypriniformes</taxon>
        <taxon>Cyprinidae</taxon>
        <taxon>Labeoninae</taxon>
        <taxon>Labeonini</taxon>
        <taxon>Cirrhinus</taxon>
    </lineage>
</organism>
<dbReference type="InterPro" id="IPR043128">
    <property type="entry name" value="Rev_trsase/Diguanyl_cyclase"/>
</dbReference>
<dbReference type="EC" id="3.1.26.4" evidence="2"/>
<keyword evidence="5" id="KW-1185">Reference proteome</keyword>
<evidence type="ECO:0000259" key="3">
    <source>
        <dbReference type="Pfam" id="PF00078"/>
    </source>
</evidence>
<protein>
    <recommendedName>
        <fullName evidence="2">ribonuclease H</fullName>
        <ecNumber evidence="2">3.1.26.4</ecNumber>
    </recommendedName>
</protein>
<dbReference type="InterPro" id="IPR000477">
    <property type="entry name" value="RT_dom"/>
</dbReference>
<reference evidence="4 5" key="1">
    <citation type="submission" date="2023-09" db="EMBL/GenBank/DDBJ databases">
        <authorList>
            <person name="Wang M."/>
        </authorList>
    </citation>
    <scope>NUCLEOTIDE SEQUENCE [LARGE SCALE GENOMIC DNA]</scope>
    <source>
        <strain evidence="4">GT-2023</strain>
        <tissue evidence="4">Liver</tissue>
    </source>
</reference>
<evidence type="ECO:0000256" key="1">
    <source>
        <dbReference type="ARBA" id="ARBA00010879"/>
    </source>
</evidence>
<sequence>MKHLKEELGSLEERGIIAQVEKSTDWISSMVVVRKPSGKLRICIDPRPLNKALKCQHFPLPTIDDVLPDLTKARVFTVCDVKDGFWHIRLSEESSYLTTFATPFGRYRWIRMPMGISPAPEVFQHRLTQALEGIPGIRIIADDILVCGEGDNDEAAEKDHDTKL</sequence>
<name>A0ABR3LPL3_9TELE</name>
<dbReference type="Gene3D" id="3.30.70.270">
    <property type="match status" value="1"/>
</dbReference>
<dbReference type="EMBL" id="JAYMGO010000020">
    <property type="protein sequence ID" value="KAL1254355.1"/>
    <property type="molecule type" value="Genomic_DNA"/>
</dbReference>
<comment type="caution">
    <text evidence="4">The sequence shown here is derived from an EMBL/GenBank/DDBJ whole genome shotgun (WGS) entry which is preliminary data.</text>
</comment>
<dbReference type="InterPro" id="IPR050951">
    <property type="entry name" value="Retrovirus_Pol_polyprotein"/>
</dbReference>
<feature type="domain" description="Reverse transcriptase" evidence="3">
    <location>
        <begin position="33"/>
        <end position="153"/>
    </location>
</feature>
<evidence type="ECO:0000256" key="2">
    <source>
        <dbReference type="ARBA" id="ARBA00012180"/>
    </source>
</evidence>
<dbReference type="PANTHER" id="PTHR37984">
    <property type="entry name" value="PROTEIN CBG26694"/>
    <property type="match status" value="1"/>
</dbReference>
<dbReference type="CDD" id="cd01647">
    <property type="entry name" value="RT_LTR"/>
    <property type="match status" value="1"/>
</dbReference>